<feature type="region of interest" description="Disordered" evidence="6">
    <location>
        <begin position="255"/>
        <end position="331"/>
    </location>
</feature>
<feature type="compositionally biased region" description="Basic and acidic residues" evidence="6">
    <location>
        <begin position="297"/>
        <end position="331"/>
    </location>
</feature>
<name>S8AI34_DACHA</name>
<evidence type="ECO:0000256" key="3">
    <source>
        <dbReference type="ARBA" id="ARBA00023125"/>
    </source>
</evidence>
<dbReference type="EMBL" id="AQGS01000110">
    <property type="protein sequence ID" value="EPS42554.1"/>
    <property type="molecule type" value="Genomic_DNA"/>
</dbReference>
<dbReference type="InterPro" id="IPR036638">
    <property type="entry name" value="HLH_DNA-bd_sf"/>
</dbReference>
<proteinExistence type="predicted"/>
<feature type="region of interest" description="Disordered" evidence="6">
    <location>
        <begin position="181"/>
        <end position="238"/>
    </location>
</feature>
<evidence type="ECO:0000256" key="6">
    <source>
        <dbReference type="SAM" id="MobiDB-lite"/>
    </source>
</evidence>
<accession>S8AI34</accession>
<protein>
    <recommendedName>
        <fullName evidence="7">BHLH domain-containing protein</fullName>
    </recommendedName>
</protein>
<dbReference type="PANTHER" id="PTHR15741:SF39">
    <property type="entry name" value="BHLH TRANSCRIPTION FACTOR (EUROFUNG)"/>
    <property type="match status" value="1"/>
</dbReference>
<keyword evidence="4" id="KW-0804">Transcription</keyword>
<reference evidence="9" key="2">
    <citation type="submission" date="2013-04" db="EMBL/GenBank/DDBJ databases">
        <title>Genomic mechanisms accounting for the adaptation to parasitism in nematode-trapping fungi.</title>
        <authorList>
            <person name="Ahren D.G."/>
        </authorList>
    </citation>
    <scope>NUCLEOTIDE SEQUENCE [LARGE SCALE GENOMIC DNA]</scope>
    <source>
        <strain evidence="9">CBS 200.50</strain>
    </source>
</reference>
<keyword evidence="5" id="KW-0539">Nucleus</keyword>
<dbReference type="GO" id="GO:0000981">
    <property type="term" value="F:DNA-binding transcription factor activity, RNA polymerase II-specific"/>
    <property type="evidence" value="ECO:0007669"/>
    <property type="project" value="TreeGrafter"/>
</dbReference>
<dbReference type="PROSITE" id="PS50888">
    <property type="entry name" value="BHLH"/>
    <property type="match status" value="1"/>
</dbReference>
<feature type="region of interest" description="Disordered" evidence="6">
    <location>
        <begin position="104"/>
        <end position="140"/>
    </location>
</feature>
<comment type="subcellular location">
    <subcellularLocation>
        <location evidence="1">Nucleus</location>
    </subcellularLocation>
</comment>
<evidence type="ECO:0000313" key="9">
    <source>
        <dbReference type="Proteomes" id="UP000015100"/>
    </source>
</evidence>
<sequence length="398" mass="41789">MDANHPFSPNTAFPLSFFEEDMVLFGGGTPSTGHNGSSAADFAAAWADMGMGQGRSVSSIMDPYHIDTAGGNGGPGSPSLASPLGGGMGLLSPTAGPAGGVVVRTGSTKKRGTAATTLSGNVDAMGNPLPPPPLPPHMTPSMVEMMLYHNQQHHHPHHPLHNPYHNPYHHPAAAAAAAGVGTPYGYHSSHSHSHSHSPSSMAATPAGITISSNSSNSNFGGSARGGGGGGSGRGRSSSISVFDADMMTNVMMNLEDDDADDHVHTNQTNAKRRRRDTVATNGGGSGESGFSSGDDTGSGRDGRRESLTGDKRPERPRLTEVEKKNNHIASEQKRRMAIRDGFDRLTELVPGIEGQGRSESVVLRKTVDYMRQVVEERRNLIAQVQELGGEVPQDLLLR</sequence>
<keyword evidence="9" id="KW-1185">Reference proteome</keyword>
<dbReference type="HOGENOM" id="CLU_621071_0_0_1"/>
<dbReference type="Gene3D" id="4.10.280.10">
    <property type="entry name" value="Helix-loop-helix DNA-binding domain"/>
    <property type="match status" value="1"/>
</dbReference>
<evidence type="ECO:0000259" key="7">
    <source>
        <dbReference type="PROSITE" id="PS50888"/>
    </source>
</evidence>
<dbReference type="STRING" id="1284197.S8AI34"/>
<dbReference type="InterPro" id="IPR011598">
    <property type="entry name" value="bHLH_dom"/>
</dbReference>
<feature type="compositionally biased region" description="Gly residues" evidence="6">
    <location>
        <begin position="222"/>
        <end position="233"/>
    </location>
</feature>
<organism evidence="8 9">
    <name type="scientific">Dactylellina haptotyla (strain CBS 200.50)</name>
    <name type="common">Nematode-trapping fungus</name>
    <name type="synonym">Monacrosporium haptotylum</name>
    <dbReference type="NCBI Taxonomy" id="1284197"/>
    <lineage>
        <taxon>Eukaryota</taxon>
        <taxon>Fungi</taxon>
        <taxon>Dikarya</taxon>
        <taxon>Ascomycota</taxon>
        <taxon>Pezizomycotina</taxon>
        <taxon>Orbiliomycetes</taxon>
        <taxon>Orbiliales</taxon>
        <taxon>Orbiliaceae</taxon>
        <taxon>Dactylellina</taxon>
    </lineage>
</organism>
<dbReference type="OrthoDB" id="5778525at2759"/>
<dbReference type="GO" id="GO:0046983">
    <property type="term" value="F:protein dimerization activity"/>
    <property type="evidence" value="ECO:0007669"/>
    <property type="project" value="InterPro"/>
</dbReference>
<feature type="compositionally biased region" description="Pro residues" evidence="6">
    <location>
        <begin position="128"/>
        <end position="138"/>
    </location>
</feature>
<dbReference type="SMART" id="SM00353">
    <property type="entry name" value="HLH"/>
    <property type="match status" value="1"/>
</dbReference>
<evidence type="ECO:0000256" key="4">
    <source>
        <dbReference type="ARBA" id="ARBA00023163"/>
    </source>
</evidence>
<reference evidence="8 9" key="1">
    <citation type="journal article" date="2013" name="PLoS Genet.">
        <title>Genomic mechanisms accounting for the adaptation to parasitism in nematode-trapping fungi.</title>
        <authorList>
            <person name="Meerupati T."/>
            <person name="Andersson K.M."/>
            <person name="Friman E."/>
            <person name="Kumar D."/>
            <person name="Tunlid A."/>
            <person name="Ahren D."/>
        </authorList>
    </citation>
    <scope>NUCLEOTIDE SEQUENCE [LARGE SCALE GENOMIC DNA]</scope>
    <source>
        <strain evidence="8 9">CBS 200.50</strain>
    </source>
</reference>
<evidence type="ECO:0000256" key="5">
    <source>
        <dbReference type="ARBA" id="ARBA00023242"/>
    </source>
</evidence>
<evidence type="ECO:0000313" key="8">
    <source>
        <dbReference type="EMBL" id="EPS42554.1"/>
    </source>
</evidence>
<keyword evidence="3" id="KW-0238">DNA-binding</keyword>
<dbReference type="eggNOG" id="KOG3582">
    <property type="taxonomic scope" value="Eukaryota"/>
</dbReference>
<dbReference type="PANTHER" id="PTHR15741">
    <property type="entry name" value="BASIC HELIX-LOOP-HELIX ZIP TRANSCRIPTION FACTOR"/>
    <property type="match status" value="1"/>
</dbReference>
<dbReference type="GO" id="GO:0005634">
    <property type="term" value="C:nucleus"/>
    <property type="evidence" value="ECO:0007669"/>
    <property type="project" value="UniProtKB-SubCell"/>
</dbReference>
<dbReference type="InterPro" id="IPR052207">
    <property type="entry name" value="Max-like/E-box_TFs"/>
</dbReference>
<dbReference type="Proteomes" id="UP000015100">
    <property type="component" value="Unassembled WGS sequence"/>
</dbReference>
<comment type="caution">
    <text evidence="8">The sequence shown here is derived from an EMBL/GenBank/DDBJ whole genome shotgun (WGS) entry which is preliminary data.</text>
</comment>
<dbReference type="SUPFAM" id="SSF47459">
    <property type="entry name" value="HLH, helix-loop-helix DNA-binding domain"/>
    <property type="match status" value="1"/>
</dbReference>
<dbReference type="GO" id="GO:0000978">
    <property type="term" value="F:RNA polymerase II cis-regulatory region sequence-specific DNA binding"/>
    <property type="evidence" value="ECO:0007669"/>
    <property type="project" value="TreeGrafter"/>
</dbReference>
<gene>
    <name evidence="8" type="ORF">H072_3483</name>
</gene>
<evidence type="ECO:0000256" key="2">
    <source>
        <dbReference type="ARBA" id="ARBA00023015"/>
    </source>
</evidence>
<evidence type="ECO:0000256" key="1">
    <source>
        <dbReference type="ARBA" id="ARBA00004123"/>
    </source>
</evidence>
<feature type="domain" description="BHLH" evidence="7">
    <location>
        <begin position="322"/>
        <end position="373"/>
    </location>
</feature>
<keyword evidence="2" id="KW-0805">Transcription regulation</keyword>
<feature type="compositionally biased region" description="Low complexity" evidence="6">
    <location>
        <begin position="207"/>
        <end position="221"/>
    </location>
</feature>
<dbReference type="Pfam" id="PF00010">
    <property type="entry name" value="HLH"/>
    <property type="match status" value="1"/>
</dbReference>
<dbReference type="OMA" id="PYHIDTA"/>
<dbReference type="AlphaFoldDB" id="S8AI34"/>